<dbReference type="RefSeq" id="WP_135481944.1">
    <property type="nucleotide sequence ID" value="NZ_SRMF01000001.1"/>
</dbReference>
<dbReference type="AlphaFoldDB" id="A0A4Z0WDF7"/>
<dbReference type="OrthoDB" id="9803176at2"/>
<protein>
    <recommendedName>
        <fullName evidence="2">Scaffold protein FimL second domain-containing protein</fullName>
    </recommendedName>
</protein>
<feature type="domain" description="Scaffold protein FimL second" evidence="2">
    <location>
        <begin position="155"/>
        <end position="278"/>
    </location>
</feature>
<dbReference type="EMBL" id="SRMF01000001">
    <property type="protein sequence ID" value="TGG95904.1"/>
    <property type="molecule type" value="Genomic_DNA"/>
</dbReference>
<keyword evidence="4" id="KW-1185">Reference proteome</keyword>
<sequence>MTSKATLNALKAELEKTVKSAEQALEQYLTVSQNMEDWQRSVDAFQQLRGTFAMLEHRGATLLCEEAVQLLQYLPVESPDDYVVEFEALTQALVLLQKYLEFQEVGRVPYPEILLPTINRLRRARRVSALREGCFHTFDFHLSPCEPARNDLDRNRLRLLRKYRHMFQAGLLYALRGERSRSALSYMALSLRRIEKLLTEARWAEFWVLVAMAAEGIARTQEGSLGRARRQWFSQIDRALRQVLQQGAPALAKAPPRALVQDCLYYIALTADAAPRLRVYQQQHPGIRLRYSSGQLREQEQLMAGPGQSVLHSLSEALQEEFNNIKDTMDVAAVGGEDFSAYQLRDQLGQLADTLEMVGLVSPANVMRRMWEQVRNWPDNAVPRAEELMRIADSVLYSESALSRLNLTGHRVTSEDSQAGAQSAYLHQARVAVLDEMETGLSVCKRAVSAFMDSQRDVLHLANVPATLRGVRGGLVFLDAPEGLEILDECVHFVDQLKSGAVQVTDAQLDAFADALSSLEFFLEGLLSGQQNRDVIRVARSSLNQLPAVGVG</sequence>
<evidence type="ECO:0000313" key="4">
    <source>
        <dbReference type="Proteomes" id="UP000297475"/>
    </source>
</evidence>
<gene>
    <name evidence="3" type="ORF">E4656_05760</name>
</gene>
<feature type="coiled-coil region" evidence="1">
    <location>
        <begin position="4"/>
        <end position="31"/>
    </location>
</feature>
<dbReference type="InterPro" id="IPR036641">
    <property type="entry name" value="HPT_dom_sf"/>
</dbReference>
<reference evidence="3 4" key="1">
    <citation type="submission" date="2019-04" db="EMBL/GenBank/DDBJ databases">
        <title>Natronospirillum operosus gen. nov., sp. nov., a haloalkaliphilic satellite isolated from decaying biomass of laboratory culture of cyanobacterium Geitlerinema sp. and proposal of Natronospirillaceae fam. nov. and Saccharospirillaceae fam. nov.</title>
        <authorList>
            <person name="Kevbrin V."/>
            <person name="Boltyanskaya Y."/>
            <person name="Koziaeva V."/>
            <person name="Grouzdev D.S."/>
            <person name="Park M."/>
            <person name="Cho J."/>
        </authorList>
    </citation>
    <scope>NUCLEOTIDE SEQUENCE [LARGE SCALE GENOMIC DNA]</scope>
    <source>
        <strain evidence="3 4">G-116</strain>
    </source>
</reference>
<evidence type="ECO:0000259" key="2">
    <source>
        <dbReference type="Pfam" id="PF26379"/>
    </source>
</evidence>
<dbReference type="Proteomes" id="UP000297475">
    <property type="component" value="Unassembled WGS sequence"/>
</dbReference>
<dbReference type="GO" id="GO:0000160">
    <property type="term" value="P:phosphorelay signal transduction system"/>
    <property type="evidence" value="ECO:0007669"/>
    <property type="project" value="InterPro"/>
</dbReference>
<dbReference type="SUPFAM" id="SSF47226">
    <property type="entry name" value="Histidine-containing phosphotransfer domain, HPT domain"/>
    <property type="match status" value="2"/>
</dbReference>
<keyword evidence="1" id="KW-0175">Coiled coil</keyword>
<comment type="caution">
    <text evidence="3">The sequence shown here is derived from an EMBL/GenBank/DDBJ whole genome shotgun (WGS) entry which is preliminary data.</text>
</comment>
<proteinExistence type="predicted"/>
<name>A0A4Z0WDF7_9GAMM</name>
<evidence type="ECO:0000313" key="3">
    <source>
        <dbReference type="EMBL" id="TGG95904.1"/>
    </source>
</evidence>
<dbReference type="Pfam" id="PF26379">
    <property type="entry name" value="FimL_2nd"/>
    <property type="match status" value="1"/>
</dbReference>
<evidence type="ECO:0000256" key="1">
    <source>
        <dbReference type="SAM" id="Coils"/>
    </source>
</evidence>
<accession>A0A4Z0WDF7</accession>
<organism evidence="3 4">
    <name type="scientific">Natronospirillum operosum</name>
    <dbReference type="NCBI Taxonomy" id="2759953"/>
    <lineage>
        <taxon>Bacteria</taxon>
        <taxon>Pseudomonadati</taxon>
        <taxon>Pseudomonadota</taxon>
        <taxon>Gammaproteobacteria</taxon>
        <taxon>Oceanospirillales</taxon>
        <taxon>Natronospirillaceae</taxon>
        <taxon>Natronospirillum</taxon>
    </lineage>
</organism>
<dbReference type="InterPro" id="IPR058661">
    <property type="entry name" value="FimL_2nd"/>
</dbReference>